<reference evidence="7" key="1">
    <citation type="submission" date="2020-01" db="EMBL/GenBank/DDBJ databases">
        <title>Draft genome sequence of the Termite Coptotermes fromosanus.</title>
        <authorList>
            <person name="Itakura S."/>
            <person name="Yosikawa Y."/>
            <person name="Umezawa K."/>
        </authorList>
    </citation>
    <scope>NUCLEOTIDE SEQUENCE [LARGE SCALE GENOMIC DNA]</scope>
</reference>
<dbReference type="SUPFAM" id="SSF102462">
    <property type="entry name" value="Peptidyl-tRNA hydrolase II"/>
    <property type="match status" value="2"/>
</dbReference>
<keyword evidence="5" id="KW-1133">Transmembrane helix</keyword>
<dbReference type="EC" id="3.1.1.29" evidence="1"/>
<feature type="transmembrane region" description="Helical" evidence="5">
    <location>
        <begin position="6"/>
        <end position="32"/>
    </location>
</feature>
<name>A0A6L2P971_COPFO</name>
<dbReference type="InterPro" id="IPR023476">
    <property type="entry name" value="Pep_tRNA_hydro_II_dom_sf"/>
</dbReference>
<organism evidence="6 7">
    <name type="scientific">Coptotermes formosanus</name>
    <name type="common">Formosan subterranean termite</name>
    <dbReference type="NCBI Taxonomy" id="36987"/>
    <lineage>
        <taxon>Eukaryota</taxon>
        <taxon>Metazoa</taxon>
        <taxon>Ecdysozoa</taxon>
        <taxon>Arthropoda</taxon>
        <taxon>Hexapoda</taxon>
        <taxon>Insecta</taxon>
        <taxon>Pterygota</taxon>
        <taxon>Neoptera</taxon>
        <taxon>Polyneoptera</taxon>
        <taxon>Dictyoptera</taxon>
        <taxon>Blattodea</taxon>
        <taxon>Blattoidea</taxon>
        <taxon>Termitoidae</taxon>
        <taxon>Rhinotermitidae</taxon>
        <taxon>Coptotermes</taxon>
    </lineage>
</organism>
<dbReference type="CDD" id="cd02430">
    <property type="entry name" value="PTH2"/>
    <property type="match status" value="1"/>
</dbReference>
<dbReference type="AlphaFoldDB" id="A0A6L2P971"/>
<proteinExistence type="inferred from homology"/>
<dbReference type="Proteomes" id="UP000502823">
    <property type="component" value="Unassembled WGS sequence"/>
</dbReference>
<dbReference type="Gene3D" id="3.40.1490.10">
    <property type="entry name" value="Bit1"/>
    <property type="match status" value="1"/>
</dbReference>
<comment type="catalytic activity">
    <reaction evidence="4">
        <text>an N-acyl-L-alpha-aminoacyl-tRNA + H2O = an N-acyl-L-amino acid + a tRNA + H(+)</text>
        <dbReference type="Rhea" id="RHEA:54448"/>
        <dbReference type="Rhea" id="RHEA-COMP:10123"/>
        <dbReference type="Rhea" id="RHEA-COMP:13883"/>
        <dbReference type="ChEBI" id="CHEBI:15377"/>
        <dbReference type="ChEBI" id="CHEBI:15378"/>
        <dbReference type="ChEBI" id="CHEBI:59874"/>
        <dbReference type="ChEBI" id="CHEBI:78442"/>
        <dbReference type="ChEBI" id="CHEBI:138191"/>
        <dbReference type="EC" id="3.1.1.29"/>
    </reaction>
</comment>
<dbReference type="FunCoup" id="A0A6L2P971">
    <property type="interactions" value="2264"/>
</dbReference>
<accession>A0A6L2P971</accession>
<dbReference type="EMBL" id="BLKM01009919">
    <property type="protein sequence ID" value="GFG28814.1"/>
    <property type="molecule type" value="Genomic_DNA"/>
</dbReference>
<comment type="similarity">
    <text evidence="3">Belongs to the PTH2 family.</text>
</comment>
<protein>
    <recommendedName>
        <fullName evidence="1">peptidyl-tRNA hydrolase</fullName>
        <ecNumber evidence="1">3.1.1.29</ecNumber>
    </recommendedName>
</protein>
<evidence type="ECO:0000256" key="3">
    <source>
        <dbReference type="ARBA" id="ARBA00038050"/>
    </source>
</evidence>
<keyword evidence="2" id="KW-0378">Hydrolase</keyword>
<sequence length="223" mass="24174">MADFSLGILSHVLNCTFLSGFVGGISIAWLFFKSRSKILAKNAALCPENSSTCGEPAGDGEDNFKLALVVRSDLKMGKGKAAAQVELILCPVRVLRILMRMSQILYMLAKSRMLPAALFGIWMLIGSLQCSHAAVMAYQRALRHHPAMLEQWEECGQAKVVLKVETEHELLELATMARNQGLITSLVCDAGRTQVAPGSKTVLGIGPGPVKIVDKVLGHLKLF</sequence>
<keyword evidence="5" id="KW-0812">Transmembrane</keyword>
<dbReference type="GO" id="GO:0004045">
    <property type="term" value="F:peptidyl-tRNA hydrolase activity"/>
    <property type="evidence" value="ECO:0007669"/>
    <property type="project" value="UniProtKB-EC"/>
</dbReference>
<comment type="caution">
    <text evidence="6">The sequence shown here is derived from an EMBL/GenBank/DDBJ whole genome shotgun (WGS) entry which is preliminary data.</text>
</comment>
<evidence type="ECO:0000256" key="5">
    <source>
        <dbReference type="SAM" id="Phobius"/>
    </source>
</evidence>
<dbReference type="PANTHER" id="PTHR12649">
    <property type="entry name" value="PEPTIDYL-TRNA HYDROLASE 2"/>
    <property type="match status" value="1"/>
</dbReference>
<evidence type="ECO:0000256" key="1">
    <source>
        <dbReference type="ARBA" id="ARBA00013260"/>
    </source>
</evidence>
<evidence type="ECO:0000256" key="2">
    <source>
        <dbReference type="ARBA" id="ARBA00022801"/>
    </source>
</evidence>
<dbReference type="InterPro" id="IPR002833">
    <property type="entry name" value="PTH2"/>
</dbReference>
<evidence type="ECO:0000313" key="7">
    <source>
        <dbReference type="Proteomes" id="UP000502823"/>
    </source>
</evidence>
<evidence type="ECO:0000313" key="6">
    <source>
        <dbReference type="EMBL" id="GFG28814.1"/>
    </source>
</evidence>
<keyword evidence="7" id="KW-1185">Reference proteome</keyword>
<dbReference type="PANTHER" id="PTHR12649:SF11">
    <property type="entry name" value="PEPTIDYL-TRNA HYDROLASE 2, MITOCHONDRIAL"/>
    <property type="match status" value="1"/>
</dbReference>
<dbReference type="GO" id="GO:0005829">
    <property type="term" value="C:cytosol"/>
    <property type="evidence" value="ECO:0007669"/>
    <property type="project" value="TreeGrafter"/>
</dbReference>
<keyword evidence="5" id="KW-0472">Membrane</keyword>
<evidence type="ECO:0000256" key="4">
    <source>
        <dbReference type="ARBA" id="ARBA00048707"/>
    </source>
</evidence>
<gene>
    <name evidence="6" type="ORF">Cfor_03035</name>
</gene>
<dbReference type="InParanoid" id="A0A6L2P971"/>
<dbReference type="NCBIfam" id="TIGR00283">
    <property type="entry name" value="arch_pth2"/>
    <property type="match status" value="1"/>
</dbReference>
<feature type="transmembrane region" description="Helical" evidence="5">
    <location>
        <begin position="119"/>
        <end position="138"/>
    </location>
</feature>
<dbReference type="FunFam" id="3.40.1490.10:FF:000001">
    <property type="entry name" value="Peptidyl-tRNA hydrolase 2"/>
    <property type="match status" value="1"/>
</dbReference>
<dbReference type="OrthoDB" id="1733656at2759"/>
<dbReference type="Pfam" id="PF01981">
    <property type="entry name" value="PTH2"/>
    <property type="match status" value="1"/>
</dbReference>